<protein>
    <submittedName>
        <fullName evidence="2">Uncharacterized protein</fullName>
    </submittedName>
</protein>
<dbReference type="EMBL" id="ANJA01000271">
    <property type="protein sequence ID" value="ETO84626.1"/>
    <property type="molecule type" value="Genomic_DNA"/>
</dbReference>
<reference evidence="2 3" key="1">
    <citation type="submission" date="2013-11" db="EMBL/GenBank/DDBJ databases">
        <title>The Genome Sequence of Phytophthora parasitica P1976.</title>
        <authorList>
            <consortium name="The Broad Institute Genomics Platform"/>
            <person name="Russ C."/>
            <person name="Tyler B."/>
            <person name="Panabieres F."/>
            <person name="Shan W."/>
            <person name="Tripathy S."/>
            <person name="Grunwald N."/>
            <person name="Machado M."/>
            <person name="Johnson C.S."/>
            <person name="Walker B."/>
            <person name="Young S."/>
            <person name="Zeng Q."/>
            <person name="Gargeya S."/>
            <person name="Fitzgerald M."/>
            <person name="Haas B."/>
            <person name="Abouelleil A."/>
            <person name="Allen A.W."/>
            <person name="Alvarado L."/>
            <person name="Arachchi H.M."/>
            <person name="Berlin A.M."/>
            <person name="Chapman S.B."/>
            <person name="Gainer-Dewar J."/>
            <person name="Goldberg J."/>
            <person name="Griggs A."/>
            <person name="Gujja S."/>
            <person name="Hansen M."/>
            <person name="Howarth C."/>
            <person name="Imamovic A."/>
            <person name="Ireland A."/>
            <person name="Larimer J."/>
            <person name="McCowan C."/>
            <person name="Murphy C."/>
            <person name="Pearson M."/>
            <person name="Poon T.W."/>
            <person name="Priest M."/>
            <person name="Roberts A."/>
            <person name="Saif S."/>
            <person name="Shea T."/>
            <person name="Sisk P."/>
            <person name="Sykes S."/>
            <person name="Wortman J."/>
            <person name="Nusbaum C."/>
            <person name="Birren B."/>
        </authorList>
    </citation>
    <scope>NUCLEOTIDE SEQUENCE [LARGE SCALE GENOMIC DNA]</scope>
    <source>
        <strain evidence="2 3">P1976</strain>
    </source>
</reference>
<dbReference type="Proteomes" id="UP000028582">
    <property type="component" value="Unassembled WGS sequence"/>
</dbReference>
<gene>
    <name evidence="2" type="ORF">F444_01473</name>
</gene>
<evidence type="ECO:0000313" key="3">
    <source>
        <dbReference type="Proteomes" id="UP000028582"/>
    </source>
</evidence>
<sequence length="69" mass="7013">MATQANEGEAANASSQGGFDSAPPLSLHICTSTQLHAGTGLSWALGIPEHHLPLATKLAQGNGTQAFET</sequence>
<accession>A0A081B0G5</accession>
<comment type="caution">
    <text evidence="2">The sequence shown here is derived from an EMBL/GenBank/DDBJ whole genome shotgun (WGS) entry which is preliminary data.</text>
</comment>
<dbReference type="AlphaFoldDB" id="A0A081B0G5"/>
<feature type="compositionally biased region" description="Polar residues" evidence="1">
    <location>
        <begin position="1"/>
        <end position="18"/>
    </location>
</feature>
<name>A0A081B0G5_PHYNI</name>
<evidence type="ECO:0000313" key="2">
    <source>
        <dbReference type="EMBL" id="ETO84626.1"/>
    </source>
</evidence>
<proteinExistence type="predicted"/>
<feature type="region of interest" description="Disordered" evidence="1">
    <location>
        <begin position="1"/>
        <end position="23"/>
    </location>
</feature>
<evidence type="ECO:0000256" key="1">
    <source>
        <dbReference type="SAM" id="MobiDB-lite"/>
    </source>
</evidence>
<organism evidence="2 3">
    <name type="scientific">Phytophthora nicotianae P1976</name>
    <dbReference type="NCBI Taxonomy" id="1317066"/>
    <lineage>
        <taxon>Eukaryota</taxon>
        <taxon>Sar</taxon>
        <taxon>Stramenopiles</taxon>
        <taxon>Oomycota</taxon>
        <taxon>Peronosporomycetes</taxon>
        <taxon>Peronosporales</taxon>
        <taxon>Peronosporaceae</taxon>
        <taxon>Phytophthora</taxon>
    </lineage>
</organism>